<evidence type="ECO:0000313" key="1">
    <source>
        <dbReference type="EMBL" id="TQL58785.1"/>
    </source>
</evidence>
<dbReference type="EMBL" id="VFOQ01000001">
    <property type="protein sequence ID" value="TQL58785.1"/>
    <property type="molecule type" value="Genomic_DNA"/>
</dbReference>
<dbReference type="InterPro" id="IPR021284">
    <property type="entry name" value="DUF2750"/>
</dbReference>
<comment type="caution">
    <text evidence="1">The sequence shown here is derived from an EMBL/GenBank/DDBJ whole genome shotgun (WGS) entry which is preliminary data.</text>
</comment>
<name>A0A542ZEM4_9MICO</name>
<dbReference type="Proteomes" id="UP000319514">
    <property type="component" value="Unassembled WGS sequence"/>
</dbReference>
<organism evidence="1 2">
    <name type="scientific">Oryzihumus leptocrescens</name>
    <dbReference type="NCBI Taxonomy" id="297536"/>
    <lineage>
        <taxon>Bacteria</taxon>
        <taxon>Bacillati</taxon>
        <taxon>Actinomycetota</taxon>
        <taxon>Actinomycetes</taxon>
        <taxon>Micrococcales</taxon>
        <taxon>Intrasporangiaceae</taxon>
        <taxon>Oryzihumus</taxon>
    </lineage>
</organism>
<dbReference type="Pfam" id="PF11042">
    <property type="entry name" value="DUF2750"/>
    <property type="match status" value="1"/>
</dbReference>
<sequence>MSTAAAHANAFYEEIRTDGLVFTVKDEGGFPAPRNGDGVRAMPFWSKRSRAQAIVDTVPAYSDFQVVELQLDDWTANWLPGLERDGLRLGLNWSGPRATGYDVSVSDFTRNLVARLEED</sequence>
<dbReference type="OrthoDB" id="2936081at2"/>
<dbReference type="RefSeq" id="WP_141786880.1">
    <property type="nucleotide sequence ID" value="NZ_BAAAKX010000020.1"/>
</dbReference>
<keyword evidence="2" id="KW-1185">Reference proteome</keyword>
<gene>
    <name evidence="1" type="ORF">FB474_0123</name>
</gene>
<accession>A0A542ZEM4</accession>
<evidence type="ECO:0000313" key="2">
    <source>
        <dbReference type="Proteomes" id="UP000319514"/>
    </source>
</evidence>
<dbReference type="AlphaFoldDB" id="A0A542ZEM4"/>
<proteinExistence type="predicted"/>
<reference evidence="1 2" key="1">
    <citation type="submission" date="2019-06" db="EMBL/GenBank/DDBJ databases">
        <title>Sequencing the genomes of 1000 actinobacteria strains.</title>
        <authorList>
            <person name="Klenk H.-P."/>
        </authorList>
    </citation>
    <scope>NUCLEOTIDE SEQUENCE [LARGE SCALE GENOMIC DNA]</scope>
    <source>
        <strain evidence="1 2">DSM 18082</strain>
    </source>
</reference>
<protein>
    <submittedName>
        <fullName evidence="1">Uncharacterized protein DUF2750</fullName>
    </submittedName>
</protein>